<protein>
    <submittedName>
        <fullName evidence="1">Uncharacterized protein</fullName>
    </submittedName>
</protein>
<dbReference type="EMBL" id="JARK01001343">
    <property type="protein sequence ID" value="EYC28760.1"/>
    <property type="molecule type" value="Genomic_DNA"/>
</dbReference>
<name>A0A016VMW1_9BILA</name>
<sequence length="121" mass="14261">MRQREDSEGTSKSLKAQDVIIQFTHVDLTSLAFWCLYLSLEFKMFPSEKKNKTSDKLIITLSGNFEYFEEFNPEYNTVDNLWKKDEKDAKARLLRLFAITQFNAEITAYMCIFLESAHRDL</sequence>
<dbReference type="AlphaFoldDB" id="A0A016VMW1"/>
<evidence type="ECO:0000313" key="2">
    <source>
        <dbReference type="Proteomes" id="UP000024635"/>
    </source>
</evidence>
<comment type="caution">
    <text evidence="1">The sequence shown here is derived from an EMBL/GenBank/DDBJ whole genome shotgun (WGS) entry which is preliminary data.</text>
</comment>
<evidence type="ECO:0000313" key="1">
    <source>
        <dbReference type="EMBL" id="EYC28760.1"/>
    </source>
</evidence>
<accession>A0A016VMW1</accession>
<proteinExistence type="predicted"/>
<dbReference type="Proteomes" id="UP000024635">
    <property type="component" value="Unassembled WGS sequence"/>
</dbReference>
<keyword evidence="2" id="KW-1185">Reference proteome</keyword>
<reference evidence="2" key="1">
    <citation type="journal article" date="2015" name="Nat. Genet.">
        <title>The genome and transcriptome of the zoonotic hookworm Ancylostoma ceylanicum identify infection-specific gene families.</title>
        <authorList>
            <person name="Schwarz E.M."/>
            <person name="Hu Y."/>
            <person name="Antoshechkin I."/>
            <person name="Miller M.M."/>
            <person name="Sternberg P.W."/>
            <person name="Aroian R.V."/>
        </authorList>
    </citation>
    <scope>NUCLEOTIDE SEQUENCE</scope>
    <source>
        <strain evidence="2">HY135</strain>
    </source>
</reference>
<gene>
    <name evidence="1" type="primary">Acey_s0007.g3406</name>
    <name evidence="1" type="ORF">Y032_0007g3406</name>
</gene>
<organism evidence="1 2">
    <name type="scientific">Ancylostoma ceylanicum</name>
    <dbReference type="NCBI Taxonomy" id="53326"/>
    <lineage>
        <taxon>Eukaryota</taxon>
        <taxon>Metazoa</taxon>
        <taxon>Ecdysozoa</taxon>
        <taxon>Nematoda</taxon>
        <taxon>Chromadorea</taxon>
        <taxon>Rhabditida</taxon>
        <taxon>Rhabditina</taxon>
        <taxon>Rhabditomorpha</taxon>
        <taxon>Strongyloidea</taxon>
        <taxon>Ancylostomatidae</taxon>
        <taxon>Ancylostomatinae</taxon>
        <taxon>Ancylostoma</taxon>
    </lineage>
</organism>